<name>A0A2T3HQE0_9SPHI</name>
<dbReference type="OrthoDB" id="1121837at2"/>
<organism evidence="1 2">
    <name type="scientific">Pedobacter yulinensis</name>
    <dbReference type="NCBI Taxonomy" id="2126353"/>
    <lineage>
        <taxon>Bacteria</taxon>
        <taxon>Pseudomonadati</taxon>
        <taxon>Bacteroidota</taxon>
        <taxon>Sphingobacteriia</taxon>
        <taxon>Sphingobacteriales</taxon>
        <taxon>Sphingobacteriaceae</taxon>
        <taxon>Pedobacter</taxon>
    </lineage>
</organism>
<proteinExistence type="predicted"/>
<keyword evidence="2" id="KW-1185">Reference proteome</keyword>
<gene>
    <name evidence="1" type="ORF">C7T94_00700</name>
</gene>
<accession>A0A2T3HQE0</accession>
<evidence type="ECO:0000313" key="2">
    <source>
        <dbReference type="Proteomes" id="UP000240912"/>
    </source>
</evidence>
<dbReference type="Pfam" id="PF14114">
    <property type="entry name" value="DUF4286"/>
    <property type="match status" value="1"/>
</dbReference>
<dbReference type="AlphaFoldDB" id="A0A2T3HQE0"/>
<comment type="caution">
    <text evidence="1">The sequence shown here is derived from an EMBL/GenBank/DDBJ whole genome shotgun (WGS) entry which is preliminary data.</text>
</comment>
<protein>
    <submittedName>
        <fullName evidence="1">DUF4286 domain-containing protein</fullName>
    </submittedName>
</protein>
<evidence type="ECO:0000313" key="1">
    <source>
        <dbReference type="EMBL" id="PST84685.1"/>
    </source>
</evidence>
<dbReference type="Proteomes" id="UP000240912">
    <property type="component" value="Unassembled WGS sequence"/>
</dbReference>
<dbReference type="InterPro" id="IPR025563">
    <property type="entry name" value="DUF4286"/>
</dbReference>
<dbReference type="RefSeq" id="WP_107212697.1">
    <property type="nucleotide sequence ID" value="NZ_KZ686268.1"/>
</dbReference>
<reference evidence="1 2" key="1">
    <citation type="submission" date="2018-03" db="EMBL/GenBank/DDBJ databases">
        <authorList>
            <person name="Keele B.F."/>
        </authorList>
    </citation>
    <scope>NUCLEOTIDE SEQUENCE [LARGE SCALE GENOMIC DNA]</scope>
    <source>
        <strain evidence="1 2">YL28-9</strain>
    </source>
</reference>
<sequence>MLLYNVTLIVEDGVAQEFLNWMQEVHIPEVMATGHFLSNRILRVVDSPNEGVTFCSQYVAENIGSYQDYVNNHAATLQKSLNDRYEGRFVAYRTLMEYLD</sequence>
<dbReference type="EMBL" id="PYLS01000001">
    <property type="protein sequence ID" value="PST84685.1"/>
    <property type="molecule type" value="Genomic_DNA"/>
</dbReference>